<name>A0A6C0D3Q0_9ZZZZ</name>
<feature type="compositionally biased region" description="Basic residues" evidence="1">
    <location>
        <begin position="800"/>
        <end position="809"/>
    </location>
</feature>
<feature type="compositionally biased region" description="Basic residues" evidence="1">
    <location>
        <begin position="752"/>
        <end position="761"/>
    </location>
</feature>
<accession>A0A6C0D3Q0</accession>
<proteinExistence type="predicted"/>
<organism evidence="2">
    <name type="scientific">viral metagenome</name>
    <dbReference type="NCBI Taxonomy" id="1070528"/>
    <lineage>
        <taxon>unclassified sequences</taxon>
        <taxon>metagenomes</taxon>
        <taxon>organismal metagenomes</taxon>
    </lineage>
</organism>
<dbReference type="EMBL" id="MN739525">
    <property type="protein sequence ID" value="QHT10724.1"/>
    <property type="molecule type" value="Genomic_DNA"/>
</dbReference>
<reference evidence="2" key="1">
    <citation type="journal article" date="2020" name="Nature">
        <title>Giant virus diversity and host interactions through global metagenomics.</title>
        <authorList>
            <person name="Schulz F."/>
            <person name="Roux S."/>
            <person name="Paez-Espino D."/>
            <person name="Jungbluth S."/>
            <person name="Walsh D.A."/>
            <person name="Denef V.J."/>
            <person name="McMahon K.D."/>
            <person name="Konstantinidis K.T."/>
            <person name="Eloe-Fadrosh E.A."/>
            <person name="Kyrpides N.C."/>
            <person name="Woyke T."/>
        </authorList>
    </citation>
    <scope>NUCLEOTIDE SEQUENCE</scope>
    <source>
        <strain evidence="2">GVMAG-M-3300023174-107</strain>
    </source>
</reference>
<sequence>MGLRETKKEVIVKRQRQSQPHFKLKTKRKRRKVTRKLKIKLRLKFKLKPLKRIPSRLLPIPIKKGNSNIKPLSAHANSLSKVLESAVPNNIHEIKAMCAILGMHLSISPKEQVTIENKYEQILEKLIEIYSKLEMKPYRVKILNDFKEELKKSKSSTPVSNKHSESKSLKLESFSKNKSLKLESFSKNKSKNKSLSKSKSKNKFYGGRVVHLQGDWDDYPPLPSMTYRNCVSSSYRLLNLLNAEDADELGRETAGGIATKATINWLNEIYGEDHYLIRFWTKGQVVDDYYMEELDNFFMNLFPAPNTGTMVHILGHFFNVVRNSFGKVVFYDLQGRWVYENEDANRQYYWTIRFQDFYEYFLEKMNNSPIIEVVCQNYMLPEFEPTNANYIEAAHFRYGRKYALNEAKKAIRNVGNSPQYYNPDENGNGNGNGNGNNDNQEWGEWHDSYYRWYEYSMSELKAIINGRTRIKFSELERECAGRYFYYRYGWDGIVPVGNSDEDEGEVYEAPYYPIAYGADTYAEWGTPLIMAIEIEHDRYNFDVYDSNCDIGKYGEVDLPTHNDIRYDYDTLWMTWSYMKYIRFWINEYMFGNYKITTYTVEQLERMLLVYKHKNNKLIEEIPYYSTAIEDYSSPIYRDAIGVGRSNLLYATQKQLQNTVNLLSTFISNIKAVINAKLGRRIYTFNQKEVNRGKIEKLFRKEASIVEFRKITGDDRGCRFTKYGKGYRMFGGSGHMIGGSAAEKARLKEERKARKAEKKRVKQEKIAAKENGGAGGWAENEEEGDAGHRMEENGTAMRPTPKPRKRKPKQPPKQTDIIMAINSALDPSSPNQKACEDYIRSPSFESRMLCEPRQNMEYIVTEINKTWGDDIPNLALRIVRVINPLLDLFEFTDLPALTILEYIYTSTQEEKEALVGEKFVDSIFFDKAVEYIFTEEFFDKALNEDIDWAQFDSFSDEGMSEEEIKQFEEIQEHIHNMASRYHPDYVIVEEVYGEYSGGYLNSLIPIYISETIIQKPLMSDEARAAVSAYMATDEYYTPEYIENIRTKSWPIDEGGFRRRTGGSMYEYYAYEDPDLY</sequence>
<feature type="region of interest" description="Disordered" evidence="1">
    <location>
        <begin position="415"/>
        <end position="440"/>
    </location>
</feature>
<feature type="region of interest" description="Disordered" evidence="1">
    <location>
        <begin position="740"/>
        <end position="813"/>
    </location>
</feature>
<protein>
    <submittedName>
        <fullName evidence="2">Uncharacterized protein</fullName>
    </submittedName>
</protein>
<evidence type="ECO:0000313" key="2">
    <source>
        <dbReference type="EMBL" id="QHT10724.1"/>
    </source>
</evidence>
<dbReference type="AlphaFoldDB" id="A0A6C0D3Q0"/>
<feature type="compositionally biased region" description="Basic and acidic residues" evidence="1">
    <location>
        <begin position="742"/>
        <end position="751"/>
    </location>
</feature>
<evidence type="ECO:0000256" key="1">
    <source>
        <dbReference type="SAM" id="MobiDB-lite"/>
    </source>
</evidence>